<organism evidence="1 2">
    <name type="scientific">Thelephora ganbajun</name>
    <name type="common">Ganba fungus</name>
    <dbReference type="NCBI Taxonomy" id="370292"/>
    <lineage>
        <taxon>Eukaryota</taxon>
        <taxon>Fungi</taxon>
        <taxon>Dikarya</taxon>
        <taxon>Basidiomycota</taxon>
        <taxon>Agaricomycotina</taxon>
        <taxon>Agaricomycetes</taxon>
        <taxon>Thelephorales</taxon>
        <taxon>Thelephoraceae</taxon>
        <taxon>Thelephora</taxon>
    </lineage>
</organism>
<dbReference type="Proteomes" id="UP000886501">
    <property type="component" value="Unassembled WGS sequence"/>
</dbReference>
<evidence type="ECO:0000313" key="2">
    <source>
        <dbReference type="Proteomes" id="UP000886501"/>
    </source>
</evidence>
<dbReference type="EMBL" id="MU118825">
    <property type="protein sequence ID" value="KAF9641977.1"/>
    <property type="molecule type" value="Genomic_DNA"/>
</dbReference>
<feature type="non-terminal residue" evidence="1">
    <location>
        <position position="87"/>
    </location>
</feature>
<gene>
    <name evidence="1" type="ORF">BDM02DRAFT_3072914</name>
</gene>
<keyword evidence="2" id="KW-1185">Reference proteome</keyword>
<name>A0ACB6YXJ5_THEGA</name>
<sequence length="87" mass="9936">IASGGFSSVYQAQFYGKRVCVKACGSYDQDARAVTKKALYGEVVVWKRLRHPNIVPFLGVSTKIEPTFEIVYDWMENGRIVEYVERN</sequence>
<accession>A0ACB6YXJ5</accession>
<evidence type="ECO:0000313" key="1">
    <source>
        <dbReference type="EMBL" id="KAF9641977.1"/>
    </source>
</evidence>
<feature type="non-terminal residue" evidence="1">
    <location>
        <position position="1"/>
    </location>
</feature>
<comment type="caution">
    <text evidence="1">The sequence shown here is derived from an EMBL/GenBank/DDBJ whole genome shotgun (WGS) entry which is preliminary data.</text>
</comment>
<proteinExistence type="predicted"/>
<reference evidence="1" key="2">
    <citation type="journal article" date="2020" name="Nat. Commun.">
        <title>Large-scale genome sequencing of mycorrhizal fungi provides insights into the early evolution of symbiotic traits.</title>
        <authorList>
            <person name="Miyauchi S."/>
            <person name="Kiss E."/>
            <person name="Kuo A."/>
            <person name="Drula E."/>
            <person name="Kohler A."/>
            <person name="Sanchez-Garcia M."/>
            <person name="Morin E."/>
            <person name="Andreopoulos B."/>
            <person name="Barry K.W."/>
            <person name="Bonito G."/>
            <person name="Buee M."/>
            <person name="Carver A."/>
            <person name="Chen C."/>
            <person name="Cichocki N."/>
            <person name="Clum A."/>
            <person name="Culley D."/>
            <person name="Crous P.W."/>
            <person name="Fauchery L."/>
            <person name="Girlanda M."/>
            <person name="Hayes R.D."/>
            <person name="Keri Z."/>
            <person name="LaButti K."/>
            <person name="Lipzen A."/>
            <person name="Lombard V."/>
            <person name="Magnuson J."/>
            <person name="Maillard F."/>
            <person name="Murat C."/>
            <person name="Nolan M."/>
            <person name="Ohm R.A."/>
            <person name="Pangilinan J."/>
            <person name="Pereira M.F."/>
            <person name="Perotto S."/>
            <person name="Peter M."/>
            <person name="Pfister S."/>
            <person name="Riley R."/>
            <person name="Sitrit Y."/>
            <person name="Stielow J.B."/>
            <person name="Szollosi G."/>
            <person name="Zifcakova L."/>
            <person name="Stursova M."/>
            <person name="Spatafora J.W."/>
            <person name="Tedersoo L."/>
            <person name="Vaario L.M."/>
            <person name="Yamada A."/>
            <person name="Yan M."/>
            <person name="Wang P."/>
            <person name="Xu J."/>
            <person name="Bruns T."/>
            <person name="Baldrian P."/>
            <person name="Vilgalys R."/>
            <person name="Dunand C."/>
            <person name="Henrissat B."/>
            <person name="Grigoriev I.V."/>
            <person name="Hibbett D."/>
            <person name="Nagy L.G."/>
            <person name="Martin F.M."/>
        </authorList>
    </citation>
    <scope>NUCLEOTIDE SEQUENCE</scope>
    <source>
        <strain evidence="1">P2</strain>
    </source>
</reference>
<reference evidence="1" key="1">
    <citation type="submission" date="2019-10" db="EMBL/GenBank/DDBJ databases">
        <authorList>
            <consortium name="DOE Joint Genome Institute"/>
            <person name="Kuo A."/>
            <person name="Miyauchi S."/>
            <person name="Kiss E."/>
            <person name="Drula E."/>
            <person name="Kohler A."/>
            <person name="Sanchez-Garcia M."/>
            <person name="Andreopoulos B."/>
            <person name="Barry K.W."/>
            <person name="Bonito G."/>
            <person name="Buee M."/>
            <person name="Carver A."/>
            <person name="Chen C."/>
            <person name="Cichocki N."/>
            <person name="Clum A."/>
            <person name="Culley D."/>
            <person name="Crous P.W."/>
            <person name="Fauchery L."/>
            <person name="Girlanda M."/>
            <person name="Hayes R."/>
            <person name="Keri Z."/>
            <person name="Labutti K."/>
            <person name="Lipzen A."/>
            <person name="Lombard V."/>
            <person name="Magnuson J."/>
            <person name="Maillard F."/>
            <person name="Morin E."/>
            <person name="Murat C."/>
            <person name="Nolan M."/>
            <person name="Ohm R."/>
            <person name="Pangilinan J."/>
            <person name="Pereira M."/>
            <person name="Perotto S."/>
            <person name="Peter M."/>
            <person name="Riley R."/>
            <person name="Sitrit Y."/>
            <person name="Stielow B."/>
            <person name="Szollosi G."/>
            <person name="Zifcakova L."/>
            <person name="Stursova M."/>
            <person name="Spatafora J.W."/>
            <person name="Tedersoo L."/>
            <person name="Vaario L.-M."/>
            <person name="Yamada A."/>
            <person name="Yan M."/>
            <person name="Wang P."/>
            <person name="Xu J."/>
            <person name="Bruns T."/>
            <person name="Baldrian P."/>
            <person name="Vilgalys R."/>
            <person name="Henrissat B."/>
            <person name="Grigoriev I.V."/>
            <person name="Hibbett D."/>
            <person name="Nagy L.G."/>
            <person name="Martin F.M."/>
        </authorList>
    </citation>
    <scope>NUCLEOTIDE SEQUENCE</scope>
    <source>
        <strain evidence="1">P2</strain>
    </source>
</reference>
<protein>
    <submittedName>
        <fullName evidence="1">Uncharacterized protein</fullName>
    </submittedName>
</protein>